<keyword evidence="5" id="KW-0111">Calcium/phospholipid-binding</keyword>
<dbReference type="GO" id="GO:0009408">
    <property type="term" value="P:response to heat"/>
    <property type="evidence" value="ECO:0007669"/>
    <property type="project" value="TreeGrafter"/>
</dbReference>
<dbReference type="PANTHER" id="PTHR10502">
    <property type="entry name" value="ANNEXIN"/>
    <property type="match status" value="1"/>
</dbReference>
<dbReference type="EMBL" id="CACTIH010000115">
    <property type="protein sequence ID" value="CAA2954452.1"/>
    <property type="molecule type" value="Genomic_DNA"/>
</dbReference>
<sequence length="316" mass="36205">MATLSIPPVLTSPRDDPVKLHKAFKGFGCDTATVVHILAHRDATQRAFIEQEYRAMYSEELRERLPSELGSDVKAILLWMPDPTSRDAAIFRNALSGDKIDLKAATEVIRLQTPSQIQQFKQIYYAWFHAYLEHDIENQASGDHKKLLLACVSTIRHKGPEVDWVMAEFDAKSLYRARKKELGTDEKIFLRIFSERSRPQLAAISSAYHRKYGRSLKKVKSETSGRFKFALLTILRCAENPGKYFAKVLHKAMKGMGTDDTTLTRVIVTRAKIDRHYIKFEYEKKHGKYLIDAVHLETSSHYRIFPLSLLGAVHPK</sequence>
<keyword evidence="7" id="KW-1185">Reference proteome</keyword>
<comment type="caution">
    <text evidence="6">The sequence shown here is derived from an EMBL/GenBank/DDBJ whole genome shotgun (WGS) entry which is preliminary data.</text>
</comment>
<dbReference type="Pfam" id="PF00191">
    <property type="entry name" value="Annexin"/>
    <property type="match status" value="4"/>
</dbReference>
<dbReference type="GO" id="GO:0009651">
    <property type="term" value="P:response to salt stress"/>
    <property type="evidence" value="ECO:0007669"/>
    <property type="project" value="TreeGrafter"/>
</dbReference>
<name>A0A8S0PK81_OLEEU</name>
<dbReference type="SUPFAM" id="SSF47874">
    <property type="entry name" value="Annexin"/>
    <property type="match status" value="1"/>
</dbReference>
<dbReference type="InterPro" id="IPR018502">
    <property type="entry name" value="Annexin_repeat"/>
</dbReference>
<dbReference type="GO" id="GO:0005509">
    <property type="term" value="F:calcium ion binding"/>
    <property type="evidence" value="ECO:0007669"/>
    <property type="project" value="InterPro"/>
</dbReference>
<gene>
    <name evidence="6" type="ORF">OLEA9_A020034</name>
</gene>
<evidence type="ECO:0000256" key="4">
    <source>
        <dbReference type="ARBA" id="ARBA00023216"/>
    </source>
</evidence>
<dbReference type="FunFam" id="1.10.220.10:FF:000001">
    <property type="entry name" value="Annexin"/>
    <property type="match status" value="1"/>
</dbReference>
<organism evidence="6 7">
    <name type="scientific">Olea europaea subsp. europaea</name>
    <dbReference type="NCBI Taxonomy" id="158383"/>
    <lineage>
        <taxon>Eukaryota</taxon>
        <taxon>Viridiplantae</taxon>
        <taxon>Streptophyta</taxon>
        <taxon>Embryophyta</taxon>
        <taxon>Tracheophyta</taxon>
        <taxon>Spermatophyta</taxon>
        <taxon>Magnoliopsida</taxon>
        <taxon>eudicotyledons</taxon>
        <taxon>Gunneridae</taxon>
        <taxon>Pentapetalae</taxon>
        <taxon>asterids</taxon>
        <taxon>lamiids</taxon>
        <taxon>Lamiales</taxon>
        <taxon>Oleaceae</taxon>
        <taxon>Oleeae</taxon>
        <taxon>Olea</taxon>
    </lineage>
</organism>
<dbReference type="PRINTS" id="PR00196">
    <property type="entry name" value="ANNEXIN"/>
</dbReference>
<dbReference type="GO" id="GO:0001786">
    <property type="term" value="F:phosphatidylserine binding"/>
    <property type="evidence" value="ECO:0007669"/>
    <property type="project" value="TreeGrafter"/>
</dbReference>
<dbReference type="Gene3D" id="1.10.220.10">
    <property type="entry name" value="Annexin"/>
    <property type="match status" value="4"/>
</dbReference>
<proteinExistence type="inferred from homology"/>
<dbReference type="GO" id="GO:0005737">
    <property type="term" value="C:cytoplasm"/>
    <property type="evidence" value="ECO:0007669"/>
    <property type="project" value="TreeGrafter"/>
</dbReference>
<dbReference type="GO" id="GO:0009414">
    <property type="term" value="P:response to water deprivation"/>
    <property type="evidence" value="ECO:0007669"/>
    <property type="project" value="TreeGrafter"/>
</dbReference>
<evidence type="ECO:0000313" key="7">
    <source>
        <dbReference type="Proteomes" id="UP000594638"/>
    </source>
</evidence>
<dbReference type="PANTHER" id="PTHR10502:SF102">
    <property type="entry name" value="ANNEXIN B11"/>
    <property type="match status" value="1"/>
</dbReference>
<dbReference type="GO" id="GO:0005886">
    <property type="term" value="C:plasma membrane"/>
    <property type="evidence" value="ECO:0007669"/>
    <property type="project" value="TreeGrafter"/>
</dbReference>
<dbReference type="PROSITE" id="PS51897">
    <property type="entry name" value="ANNEXIN_2"/>
    <property type="match status" value="3"/>
</dbReference>
<dbReference type="OrthoDB" id="37886at2759"/>
<reference evidence="6 7" key="1">
    <citation type="submission" date="2019-12" db="EMBL/GenBank/DDBJ databases">
        <authorList>
            <person name="Alioto T."/>
            <person name="Alioto T."/>
            <person name="Gomez Garrido J."/>
        </authorList>
    </citation>
    <scope>NUCLEOTIDE SEQUENCE [LARGE SCALE GENOMIC DNA]</scope>
</reference>
<dbReference type="SMART" id="SM00335">
    <property type="entry name" value="ANX"/>
    <property type="match status" value="4"/>
</dbReference>
<evidence type="ECO:0000256" key="1">
    <source>
        <dbReference type="ARBA" id="ARBA00007831"/>
    </source>
</evidence>
<dbReference type="InterPro" id="IPR001464">
    <property type="entry name" value="Annexin"/>
</dbReference>
<comment type="similarity">
    <text evidence="1">Belongs to the annexin family.</text>
</comment>
<dbReference type="InterPro" id="IPR037104">
    <property type="entry name" value="Annexin_sf"/>
</dbReference>
<keyword evidence="3" id="KW-0106">Calcium</keyword>
<evidence type="ECO:0000256" key="3">
    <source>
        <dbReference type="ARBA" id="ARBA00022837"/>
    </source>
</evidence>
<dbReference type="FunFam" id="1.10.220.10:FF:000002">
    <property type="entry name" value="Annexin"/>
    <property type="match status" value="1"/>
</dbReference>
<evidence type="ECO:0000256" key="5">
    <source>
        <dbReference type="ARBA" id="ARBA00023302"/>
    </source>
</evidence>
<accession>A0A8S0PK81</accession>
<evidence type="ECO:0000313" key="6">
    <source>
        <dbReference type="EMBL" id="CAA2954452.1"/>
    </source>
</evidence>
<evidence type="ECO:0000256" key="2">
    <source>
        <dbReference type="ARBA" id="ARBA00022737"/>
    </source>
</evidence>
<keyword evidence="2" id="KW-0677">Repeat</keyword>
<keyword evidence="4" id="KW-0041">Annexin</keyword>
<dbReference type="Gramene" id="OE9A020034T1">
    <property type="protein sequence ID" value="OE9A020034C1"/>
    <property type="gene ID" value="OE9A020034"/>
</dbReference>
<dbReference type="GO" id="GO:0005544">
    <property type="term" value="F:calcium-dependent phospholipid binding"/>
    <property type="evidence" value="ECO:0007669"/>
    <property type="project" value="UniProtKB-KW"/>
</dbReference>
<dbReference type="GO" id="GO:0009409">
    <property type="term" value="P:response to cold"/>
    <property type="evidence" value="ECO:0007669"/>
    <property type="project" value="TreeGrafter"/>
</dbReference>
<dbReference type="Proteomes" id="UP000594638">
    <property type="component" value="Unassembled WGS sequence"/>
</dbReference>
<protein>
    <submittedName>
        <fullName evidence="6">Annexin D5</fullName>
    </submittedName>
</protein>
<dbReference type="AlphaFoldDB" id="A0A8S0PK81"/>